<keyword evidence="2" id="KW-1185">Reference proteome</keyword>
<dbReference type="STRING" id="455432.AWN90_13775"/>
<evidence type="ECO:0000313" key="1">
    <source>
        <dbReference type="EMBL" id="KZM68853.1"/>
    </source>
</evidence>
<reference evidence="1 2" key="1">
    <citation type="submission" date="2016-04" db="EMBL/GenBank/DDBJ databases">
        <authorList>
            <person name="Evans L.H."/>
            <person name="Alamgir A."/>
            <person name="Owens N."/>
            <person name="Weber N.D."/>
            <person name="Virtaneva K."/>
            <person name="Barbian K."/>
            <person name="Babar A."/>
            <person name="Rosenke K."/>
        </authorList>
    </citation>
    <scope>NUCLEOTIDE SEQUENCE [LARGE SCALE GENOMIC DNA]</scope>
    <source>
        <strain evidence="1 2">IFM 0406</strain>
    </source>
</reference>
<dbReference type="Proteomes" id="UP000076512">
    <property type="component" value="Unassembled WGS sequence"/>
</dbReference>
<proteinExistence type="predicted"/>
<dbReference type="EMBL" id="LWGR01000021">
    <property type="protein sequence ID" value="KZM68853.1"/>
    <property type="molecule type" value="Genomic_DNA"/>
</dbReference>
<protein>
    <submittedName>
        <fullName evidence="1">Uncharacterized protein</fullName>
    </submittedName>
</protein>
<name>A0A164HVD6_9NOCA</name>
<gene>
    <name evidence="1" type="ORF">AWN90_13775</name>
</gene>
<comment type="caution">
    <text evidence="1">The sequence shown here is derived from an EMBL/GenBank/DDBJ whole genome shotgun (WGS) entry which is preliminary data.</text>
</comment>
<evidence type="ECO:0000313" key="2">
    <source>
        <dbReference type="Proteomes" id="UP000076512"/>
    </source>
</evidence>
<sequence>MTTFEQTDSVFAIADAVAHHIGPGWYAEGFGSNEGRATIQGPNGMALLLTSRRGLYSVPRGMIRVLPQYGPARDHLPKNLRGLEINVSIDKASLMIAREINRRLMPAYEHAYAVAIDAWQGFRQQELDDRETEADLVSETNATWLPGMQRGEFGVHGRGGDFRVRDGQVRWELLLPPEESRALARFLAGLLG</sequence>
<dbReference type="RefSeq" id="WP_067580813.1">
    <property type="nucleotide sequence ID" value="NZ_JABMCZ010000002.1"/>
</dbReference>
<organism evidence="1 2">
    <name type="scientific">Nocardia terpenica</name>
    <dbReference type="NCBI Taxonomy" id="455432"/>
    <lineage>
        <taxon>Bacteria</taxon>
        <taxon>Bacillati</taxon>
        <taxon>Actinomycetota</taxon>
        <taxon>Actinomycetes</taxon>
        <taxon>Mycobacteriales</taxon>
        <taxon>Nocardiaceae</taxon>
        <taxon>Nocardia</taxon>
    </lineage>
</organism>
<dbReference type="AlphaFoldDB" id="A0A164HVD6"/>
<accession>A0A164HVD6</accession>